<sequence>MVAQVCSGDGCQNAAAFTTRTVQAYCVPCIDKIYQSAGLEPLEPFRDRNARRRTRCLTCGAQVPYKLEYVVEKIHSPEVAVCRVCFWSWWGEENRRIHKPQIAYVLGEVLSRPSGLAPEEQELIATHEDLQAVLRQWWWPTERTRATVDLLHHDLVWDSVEHNDGMSPVVVRCRLCGWESVELPGRMASELAGRWCMCPSCNARNRGPCASDVAVGFSSHQMTIEQPLSGAETIQDARCSRCQTPRRVSMKQLNRGLVPCYKCDGAADPRSEHRVYLFRFPHWGVFKVGITNSGNDARLVTLEQFGGRLEQIITVPHRGAALWVEDQVLATVAPWPATGFPVEQRVTGWTEMWQETAPIRIHLDDYLERARDVKLDSAFIEDWEAHTLAAETAPPSDLPVLNPGDKVCFTGAGPGRSRAEWQAFARAAGVHPVGGVSSAISLLIAPDTLRATAKVRQAAALGIPVVSYADFLDRLPVENP</sequence>
<organism evidence="1 2">
    <name type="scientific">Ornithinimicrobium pekingense</name>
    <dbReference type="NCBI Taxonomy" id="384677"/>
    <lineage>
        <taxon>Bacteria</taxon>
        <taxon>Bacillati</taxon>
        <taxon>Actinomycetota</taxon>
        <taxon>Actinomycetes</taxon>
        <taxon>Micrococcales</taxon>
        <taxon>Ornithinimicrobiaceae</taxon>
        <taxon>Ornithinimicrobium</taxon>
    </lineage>
</organism>
<dbReference type="EMBL" id="BMLB01000002">
    <property type="protein sequence ID" value="GGK64142.1"/>
    <property type="molecule type" value="Genomic_DNA"/>
</dbReference>
<reference evidence="2" key="1">
    <citation type="journal article" date="2019" name="Int. J. Syst. Evol. Microbiol.">
        <title>The Global Catalogue of Microorganisms (GCM) 10K type strain sequencing project: providing services to taxonomists for standard genome sequencing and annotation.</title>
        <authorList>
            <consortium name="The Broad Institute Genomics Platform"/>
            <consortium name="The Broad Institute Genome Sequencing Center for Infectious Disease"/>
            <person name="Wu L."/>
            <person name="Ma J."/>
        </authorList>
    </citation>
    <scope>NUCLEOTIDE SEQUENCE [LARGE SCALE GENOMIC DNA]</scope>
    <source>
        <strain evidence="2">CGMCC 1.5362</strain>
    </source>
</reference>
<gene>
    <name evidence="1" type="ORF">GCM10011509_10700</name>
</gene>
<evidence type="ECO:0008006" key="3">
    <source>
        <dbReference type="Google" id="ProtNLM"/>
    </source>
</evidence>
<dbReference type="Gene3D" id="3.40.50.10190">
    <property type="entry name" value="BRCT domain"/>
    <property type="match status" value="1"/>
</dbReference>
<keyword evidence="2" id="KW-1185">Reference proteome</keyword>
<accession>A0ABQ2F6D7</accession>
<evidence type="ECO:0000313" key="2">
    <source>
        <dbReference type="Proteomes" id="UP000662111"/>
    </source>
</evidence>
<name>A0ABQ2F6D7_9MICO</name>
<dbReference type="InterPro" id="IPR036420">
    <property type="entry name" value="BRCT_dom_sf"/>
</dbReference>
<comment type="caution">
    <text evidence="1">The sequence shown here is derived from an EMBL/GenBank/DDBJ whole genome shotgun (WGS) entry which is preliminary data.</text>
</comment>
<dbReference type="Proteomes" id="UP000662111">
    <property type="component" value="Unassembled WGS sequence"/>
</dbReference>
<dbReference type="SUPFAM" id="SSF52113">
    <property type="entry name" value="BRCT domain"/>
    <property type="match status" value="1"/>
</dbReference>
<evidence type="ECO:0000313" key="1">
    <source>
        <dbReference type="EMBL" id="GGK64142.1"/>
    </source>
</evidence>
<protein>
    <recommendedName>
        <fullName evidence="3">BRCT domain-containing protein</fullName>
    </recommendedName>
</protein>
<proteinExistence type="predicted"/>